<keyword evidence="4" id="KW-1185">Reference proteome</keyword>
<organism evidence="3 4">
    <name type="scientific">Actinocatenispora sera</name>
    <dbReference type="NCBI Taxonomy" id="390989"/>
    <lineage>
        <taxon>Bacteria</taxon>
        <taxon>Bacillati</taxon>
        <taxon>Actinomycetota</taxon>
        <taxon>Actinomycetes</taxon>
        <taxon>Micromonosporales</taxon>
        <taxon>Micromonosporaceae</taxon>
        <taxon>Actinocatenispora</taxon>
    </lineage>
</organism>
<gene>
    <name evidence="3" type="ORF">Asera_60030</name>
</gene>
<evidence type="ECO:0000313" key="3">
    <source>
        <dbReference type="EMBL" id="BCJ31895.1"/>
    </source>
</evidence>
<sequence length="628" mass="65432">MSTPTPPVDSTALAHPVIRTGTGATVLPAAAADRIRLVVVDSHLTVPDMFEIRFRDPDGAALRIAGLALGSPIQVWGPDTAGGSHRLIAGEITAVEGIFVESSATTVVRGYTLDHRLQRARRTRTFLQQKDSEIARQVATDAGLPVGRMDATADPVHYVVQANQTDWEFLSQRAREIGYELGIADDGFYFRRQSTVDTATPLRLRYGAELRRLFPRVTAGNLAPHAEVRVWDPVRATTVSVRHEVANAGASTVAGPQAARFAGAFVPPTRGPEPAHRGAADDLGPGPSPQANVVTTLPLPLPGGSDAAAATAARSAAARWGSTQAEADGECLGDARIQAGCVVQLDRLPGTFAGRWLLSGARHVFDTEVFGYRTNFTASGMQDRSLLALARPDPRRRDSAATVDGVVCGVVTNVNDPEQLGRVKVSLPWLSPAHESDWSPTGQLFAGAAEGALFLPSPGDQVLVAFEHGDVRRPYVLGSLASTRTGYGLAGGRPGTGRPGNGGVHAAGESGAVARRGLVTPAGNVLAFHDEVPPNGKGKPLAADLTLGSADGRIGLCLDQVAGSVALRCSPDRPGVLAIECNGSIEIRAGAAGTVTIDGGSRLTLKGKTVEIDGAGPVAVKGKPIQLN</sequence>
<dbReference type="SUPFAM" id="SSF69255">
    <property type="entry name" value="gp5 N-terminal domain-like"/>
    <property type="match status" value="1"/>
</dbReference>
<dbReference type="RefSeq" id="WP_084132883.1">
    <property type="nucleotide sequence ID" value="NZ_AP023354.1"/>
</dbReference>
<evidence type="ECO:0000256" key="1">
    <source>
        <dbReference type="SAM" id="MobiDB-lite"/>
    </source>
</evidence>
<dbReference type="AlphaFoldDB" id="A0A810LAJ9"/>
<dbReference type="Gene3D" id="3.55.50.10">
    <property type="entry name" value="Baseplate protein-like domains"/>
    <property type="match status" value="1"/>
</dbReference>
<accession>A0A810LAJ9</accession>
<dbReference type="Proteomes" id="UP000680750">
    <property type="component" value="Chromosome"/>
</dbReference>
<evidence type="ECO:0000259" key="2">
    <source>
        <dbReference type="Pfam" id="PF04717"/>
    </source>
</evidence>
<feature type="domain" description="Gp5/Type VI secretion system Vgr protein OB-fold" evidence="2">
    <location>
        <begin position="409"/>
        <end position="480"/>
    </location>
</feature>
<dbReference type="Gene3D" id="2.40.50.230">
    <property type="entry name" value="Gp5 N-terminal domain"/>
    <property type="match status" value="1"/>
</dbReference>
<reference evidence="3" key="1">
    <citation type="submission" date="2020-08" db="EMBL/GenBank/DDBJ databases">
        <title>Whole genome shotgun sequence of Actinocatenispora sera NBRC 101916.</title>
        <authorList>
            <person name="Komaki H."/>
            <person name="Tamura T."/>
        </authorList>
    </citation>
    <scope>NUCLEOTIDE SEQUENCE</scope>
    <source>
        <strain evidence="3">NBRC 101916</strain>
    </source>
</reference>
<dbReference type="InterPro" id="IPR037026">
    <property type="entry name" value="Vgr_OB-fold_dom_sf"/>
</dbReference>
<dbReference type="SUPFAM" id="SSF69279">
    <property type="entry name" value="Phage tail proteins"/>
    <property type="match status" value="1"/>
</dbReference>
<dbReference type="EMBL" id="AP023354">
    <property type="protein sequence ID" value="BCJ31895.1"/>
    <property type="molecule type" value="Genomic_DNA"/>
</dbReference>
<protein>
    <submittedName>
        <fullName evidence="3">Type IV secretion protein Rhs</fullName>
    </submittedName>
</protein>
<dbReference type="KEGG" id="aser:Asera_60030"/>
<dbReference type="Pfam" id="PF04717">
    <property type="entry name" value="Phage_base_V"/>
    <property type="match status" value="1"/>
</dbReference>
<dbReference type="Pfam" id="PF05954">
    <property type="entry name" value="Phage_GPD"/>
    <property type="match status" value="1"/>
</dbReference>
<feature type="region of interest" description="Disordered" evidence="1">
    <location>
        <begin position="267"/>
        <end position="290"/>
    </location>
</feature>
<evidence type="ECO:0000313" key="4">
    <source>
        <dbReference type="Proteomes" id="UP000680750"/>
    </source>
</evidence>
<dbReference type="OrthoDB" id="1907165at2"/>
<name>A0A810LAJ9_9ACTN</name>
<proteinExistence type="predicted"/>
<dbReference type="InterPro" id="IPR006531">
    <property type="entry name" value="Gp5/Vgr_OB"/>
</dbReference>